<dbReference type="SUPFAM" id="SSF90123">
    <property type="entry name" value="ABC transporter transmembrane region"/>
    <property type="match status" value="2"/>
</dbReference>
<keyword evidence="6 9" id="KW-1133">Transmembrane helix</keyword>
<evidence type="ECO:0000256" key="1">
    <source>
        <dbReference type="ARBA" id="ARBA00004141"/>
    </source>
</evidence>
<accession>A0A5J4WQF6</accession>
<dbReference type="InterPro" id="IPR003593">
    <property type="entry name" value="AAA+_ATPase"/>
</dbReference>
<gene>
    <name evidence="12" type="ORF">EZS28_007190</name>
</gene>
<dbReference type="CDD" id="cd03244">
    <property type="entry name" value="ABCC_MRP_domain2"/>
    <property type="match status" value="1"/>
</dbReference>
<keyword evidence="7 9" id="KW-0472">Membrane</keyword>
<dbReference type="PANTHER" id="PTHR24223">
    <property type="entry name" value="ATP-BINDING CASSETTE SUB-FAMILY C"/>
    <property type="match status" value="1"/>
</dbReference>
<dbReference type="GO" id="GO:0016887">
    <property type="term" value="F:ATP hydrolysis activity"/>
    <property type="evidence" value="ECO:0007669"/>
    <property type="project" value="InterPro"/>
</dbReference>
<dbReference type="EMBL" id="SNRW01001214">
    <property type="protein sequence ID" value="KAA6397284.1"/>
    <property type="molecule type" value="Genomic_DNA"/>
</dbReference>
<dbReference type="InterPro" id="IPR003439">
    <property type="entry name" value="ABC_transporter-like_ATP-bd"/>
</dbReference>
<keyword evidence="3 9" id="KW-0812">Transmembrane</keyword>
<dbReference type="OrthoDB" id="6500128at2759"/>
<evidence type="ECO:0000256" key="3">
    <source>
        <dbReference type="ARBA" id="ARBA00022692"/>
    </source>
</evidence>
<dbReference type="GO" id="GO:0005524">
    <property type="term" value="F:ATP binding"/>
    <property type="evidence" value="ECO:0007669"/>
    <property type="project" value="UniProtKB-KW"/>
</dbReference>
<dbReference type="GO" id="GO:0005737">
    <property type="term" value="C:cytoplasm"/>
    <property type="evidence" value="ECO:0007669"/>
    <property type="project" value="UniProtKB-ARBA"/>
</dbReference>
<evidence type="ECO:0000256" key="5">
    <source>
        <dbReference type="ARBA" id="ARBA00022840"/>
    </source>
</evidence>
<keyword evidence="4" id="KW-0547">Nucleotide-binding</keyword>
<reference evidence="12 13" key="1">
    <citation type="submission" date="2019-03" db="EMBL/GenBank/DDBJ databases">
        <title>Single cell metagenomics reveals metabolic interactions within the superorganism composed of flagellate Streblomastix strix and complex community of Bacteroidetes bacteria on its surface.</title>
        <authorList>
            <person name="Treitli S.C."/>
            <person name="Kolisko M."/>
            <person name="Husnik F."/>
            <person name="Keeling P."/>
            <person name="Hampl V."/>
        </authorList>
    </citation>
    <scope>NUCLEOTIDE SEQUENCE [LARGE SCALE GENOMIC DNA]</scope>
    <source>
        <strain evidence="12">ST1C</strain>
    </source>
</reference>
<feature type="domain" description="ABC transporter" evidence="10">
    <location>
        <begin position="549"/>
        <end position="770"/>
    </location>
</feature>
<feature type="region of interest" description="Disordered" evidence="8">
    <location>
        <begin position="439"/>
        <end position="564"/>
    </location>
</feature>
<feature type="transmembrane region" description="Helical" evidence="9">
    <location>
        <begin position="93"/>
        <end position="126"/>
    </location>
</feature>
<evidence type="ECO:0000256" key="9">
    <source>
        <dbReference type="SAM" id="Phobius"/>
    </source>
</evidence>
<proteinExistence type="predicted"/>
<keyword evidence="5" id="KW-0067">ATP-binding</keyword>
<evidence type="ECO:0000256" key="4">
    <source>
        <dbReference type="ARBA" id="ARBA00022741"/>
    </source>
</evidence>
<feature type="transmembrane region" description="Helical" evidence="9">
    <location>
        <begin position="211"/>
        <end position="233"/>
    </location>
</feature>
<dbReference type="AlphaFoldDB" id="A0A5J4WQF6"/>
<sequence length="1198" mass="136085">MKEQKRLANREEQHFWLANAFYCFYFPLVCRRKPVTNDDVYECHTVDKCELKVKHSTDYWDKHVNKYMKAMNEWKQKQSENPGKKIKQPRKPFMLWMLLFGVGTRLLLLGQLLFFSSTILIVVQPLLMRELLKAVNNKQTNPYTSFPYASAIFIALFQFLSQLFLGWAQSAMCGMIYNKTLKLNITSQSNVDTGKLLSLISVDVQNIGTQVWVLLHCLHIPISILIPLIFVFYDIGATTLIALAVILLVMIPIIYFSSKMAKSIKKYLGSNDIRNKITNETIQGIRVVKYSGLENIFINRIKQTRLPQCWNSFHYTFHVQCVAAFTRCIDPLINAATIPTYTFTKNIQQSDFPLDVMPNLSFINQMARECRFIPQYIQGILMIVVGLQRIQEFLFLPEISREIHEQPNDSENVALIIENGFFGWGDPIKIPLTVAEKSKMKKEMEKRRKQQKIEENKNKDNKDINDGNNGLQYNGMESEHEKQLISQLTQNQNLISSKTDSPQQEVFSSNKQNNSSFPEPIVSPFEIPSPSISSSPSQINNQIPINESSNQEDLKQEQNKKKKKIHLQDINMKLKKGSLTMIIGGVGSGKSSLGSAIIGDIERQSGEIKSIGTIAYCPQTPWINNNTVQGNIIFGNQYDEQKYNEIVRICALEPDFQTLPAGDQTAIGEKGVNLSGGQKARIQLARAVYSDRDIYILDDPLSAVDAHVGRHLFEECIDGRLKMKTRLLMTNQLQFLERADNIILIKGGRILKAPSSFFDTTPMGRILNRLTGDLTMHASRQLQRIESISKSPIFSLYSETVSGAGLSTIRAFKLEDTWRKKFFNLCDQWAIRFELYMLGNPWVQLYCSIASALMMLSVVILGWFYMSPAVLSVAIMASLSFQHLGGNLIQQSTFLKSQMTSFGRILFYTTKLPQEIRRSIDSVKVKKNWPKSGKIQFDNVSFRYRSGLPYVLNNVNFTFKGGEKIGVCGRTGAGKSSLLFPLFRLIELDPKLQPTMIDVNTGFPIEPDPNEEPNKGRILIDGIDISKVYLSRVRRSIAIIPQDPTLFTGTLRYNLDIANKCNDDRIWEVLQMVEMRDVIINLPLGLDTQVAEGGSNFSTGQRQLICFGRAILNNCRIVVMDEATASVDVETDAKIQRTIREQFVDKTVIVIAHRLNTIMNSDRIMVMSDGRVAEIDKPKNLLADENSALNKLVKSLQH</sequence>
<feature type="compositionally biased region" description="Basic and acidic residues" evidence="8">
    <location>
        <begin position="439"/>
        <end position="465"/>
    </location>
</feature>
<feature type="compositionally biased region" description="Low complexity" evidence="8">
    <location>
        <begin position="518"/>
        <end position="551"/>
    </location>
</feature>
<feature type="transmembrane region" description="Helical" evidence="9">
    <location>
        <begin position="842"/>
        <end position="864"/>
    </location>
</feature>
<organism evidence="12 13">
    <name type="scientific">Streblomastix strix</name>
    <dbReference type="NCBI Taxonomy" id="222440"/>
    <lineage>
        <taxon>Eukaryota</taxon>
        <taxon>Metamonada</taxon>
        <taxon>Preaxostyla</taxon>
        <taxon>Oxymonadida</taxon>
        <taxon>Streblomastigidae</taxon>
        <taxon>Streblomastix</taxon>
    </lineage>
</organism>
<feature type="transmembrane region" description="Helical" evidence="9">
    <location>
        <begin position="239"/>
        <end position="257"/>
    </location>
</feature>
<comment type="subcellular location">
    <subcellularLocation>
        <location evidence="1">Membrane</location>
        <topology evidence="1">Multi-pass membrane protein</topology>
    </subcellularLocation>
</comment>
<name>A0A5J4WQF6_9EUKA</name>
<dbReference type="Gene3D" id="3.40.50.300">
    <property type="entry name" value="P-loop containing nucleotide triphosphate hydrolases"/>
    <property type="match status" value="2"/>
</dbReference>
<evidence type="ECO:0000256" key="7">
    <source>
        <dbReference type="ARBA" id="ARBA00023136"/>
    </source>
</evidence>
<comment type="caution">
    <text evidence="12">The sequence shown here is derived from an EMBL/GenBank/DDBJ whole genome shotgun (WGS) entry which is preliminary data.</text>
</comment>
<dbReference type="Gene3D" id="1.20.1560.10">
    <property type="entry name" value="ABC transporter type 1, transmembrane domain"/>
    <property type="match status" value="2"/>
</dbReference>
<dbReference type="InterPro" id="IPR017871">
    <property type="entry name" value="ABC_transporter-like_CS"/>
</dbReference>
<evidence type="ECO:0000259" key="11">
    <source>
        <dbReference type="PROSITE" id="PS50929"/>
    </source>
</evidence>
<dbReference type="Pfam" id="PF00005">
    <property type="entry name" value="ABC_tran"/>
    <property type="match status" value="2"/>
</dbReference>
<dbReference type="Pfam" id="PF00664">
    <property type="entry name" value="ABC_membrane"/>
    <property type="match status" value="1"/>
</dbReference>
<dbReference type="PROSITE" id="PS50893">
    <property type="entry name" value="ABC_TRANSPORTER_2"/>
    <property type="match status" value="2"/>
</dbReference>
<dbReference type="InterPro" id="IPR027417">
    <property type="entry name" value="P-loop_NTPase"/>
</dbReference>
<evidence type="ECO:0000256" key="6">
    <source>
        <dbReference type="ARBA" id="ARBA00022989"/>
    </source>
</evidence>
<evidence type="ECO:0000313" key="13">
    <source>
        <dbReference type="Proteomes" id="UP000324800"/>
    </source>
</evidence>
<feature type="domain" description="ABC transmembrane type-1" evidence="11">
    <location>
        <begin position="112"/>
        <end position="305"/>
    </location>
</feature>
<keyword evidence="2" id="KW-0813">Transport</keyword>
<dbReference type="PROSITE" id="PS00211">
    <property type="entry name" value="ABC_TRANSPORTER_1"/>
    <property type="match status" value="1"/>
</dbReference>
<dbReference type="FunFam" id="3.40.50.300:FF:000997">
    <property type="entry name" value="Multidrug resistance-associated protein 1"/>
    <property type="match status" value="1"/>
</dbReference>
<evidence type="ECO:0000313" key="12">
    <source>
        <dbReference type="EMBL" id="KAA6397284.1"/>
    </source>
</evidence>
<feature type="domain" description="ABC transporter" evidence="10">
    <location>
        <begin position="935"/>
        <end position="1194"/>
    </location>
</feature>
<dbReference type="PROSITE" id="PS50929">
    <property type="entry name" value="ABC_TM1F"/>
    <property type="match status" value="1"/>
</dbReference>
<dbReference type="SMART" id="SM00382">
    <property type="entry name" value="AAA"/>
    <property type="match status" value="2"/>
</dbReference>
<dbReference type="CDD" id="cd03250">
    <property type="entry name" value="ABCC_MRP_domain1"/>
    <property type="match status" value="1"/>
</dbReference>
<dbReference type="GO" id="GO:0140359">
    <property type="term" value="F:ABC-type transporter activity"/>
    <property type="evidence" value="ECO:0007669"/>
    <property type="project" value="InterPro"/>
</dbReference>
<dbReference type="InterPro" id="IPR011527">
    <property type="entry name" value="ABC1_TM_dom"/>
</dbReference>
<evidence type="ECO:0000259" key="10">
    <source>
        <dbReference type="PROSITE" id="PS50893"/>
    </source>
</evidence>
<dbReference type="FunFam" id="3.40.50.300:FF:000604">
    <property type="entry name" value="ABC transporter B family member 28"/>
    <property type="match status" value="1"/>
</dbReference>
<evidence type="ECO:0000256" key="2">
    <source>
        <dbReference type="ARBA" id="ARBA00022448"/>
    </source>
</evidence>
<dbReference type="InterPro" id="IPR036640">
    <property type="entry name" value="ABC1_TM_sf"/>
</dbReference>
<dbReference type="SUPFAM" id="SSF52540">
    <property type="entry name" value="P-loop containing nucleoside triphosphate hydrolases"/>
    <property type="match status" value="2"/>
</dbReference>
<evidence type="ECO:0000256" key="8">
    <source>
        <dbReference type="SAM" id="MobiDB-lite"/>
    </source>
</evidence>
<dbReference type="GO" id="GO:0016020">
    <property type="term" value="C:membrane"/>
    <property type="evidence" value="ECO:0007669"/>
    <property type="project" value="UniProtKB-SubCell"/>
</dbReference>
<dbReference type="Proteomes" id="UP000324800">
    <property type="component" value="Unassembled WGS sequence"/>
</dbReference>
<protein>
    <submittedName>
        <fullName evidence="12">Putative ABC transporter C family member 5</fullName>
    </submittedName>
</protein>
<feature type="transmembrane region" description="Helical" evidence="9">
    <location>
        <begin position="146"/>
        <end position="168"/>
    </location>
</feature>
<dbReference type="InterPro" id="IPR050173">
    <property type="entry name" value="ABC_transporter_C-like"/>
</dbReference>
<feature type="compositionally biased region" description="Polar residues" evidence="8">
    <location>
        <begin position="484"/>
        <end position="517"/>
    </location>
</feature>